<feature type="region of interest" description="Disordered" evidence="1">
    <location>
        <begin position="1"/>
        <end position="38"/>
    </location>
</feature>
<dbReference type="RefSeq" id="WP_380579607.1">
    <property type="nucleotide sequence ID" value="NZ_JBHSQJ010000010.1"/>
</dbReference>
<evidence type="ECO:0000313" key="3">
    <source>
        <dbReference type="Proteomes" id="UP001596174"/>
    </source>
</evidence>
<accession>A0ABW1FY01</accession>
<evidence type="ECO:0008006" key="4">
    <source>
        <dbReference type="Google" id="ProtNLM"/>
    </source>
</evidence>
<reference evidence="3" key="1">
    <citation type="journal article" date="2019" name="Int. J. Syst. Evol. Microbiol.">
        <title>The Global Catalogue of Microorganisms (GCM) 10K type strain sequencing project: providing services to taxonomists for standard genome sequencing and annotation.</title>
        <authorList>
            <consortium name="The Broad Institute Genomics Platform"/>
            <consortium name="The Broad Institute Genome Sequencing Center for Infectious Disease"/>
            <person name="Wu L."/>
            <person name="Ma J."/>
        </authorList>
    </citation>
    <scope>NUCLEOTIDE SEQUENCE [LARGE SCALE GENOMIC DNA]</scope>
    <source>
        <strain evidence="3">JCM 4816</strain>
    </source>
</reference>
<organism evidence="2 3">
    <name type="scientific">Streptacidiphilus monticola</name>
    <dbReference type="NCBI Taxonomy" id="2161674"/>
    <lineage>
        <taxon>Bacteria</taxon>
        <taxon>Bacillati</taxon>
        <taxon>Actinomycetota</taxon>
        <taxon>Actinomycetes</taxon>
        <taxon>Kitasatosporales</taxon>
        <taxon>Streptomycetaceae</taxon>
        <taxon>Streptacidiphilus</taxon>
    </lineage>
</organism>
<dbReference type="EMBL" id="JBHSQJ010000010">
    <property type="protein sequence ID" value="MFC5906319.1"/>
    <property type="molecule type" value="Genomic_DNA"/>
</dbReference>
<gene>
    <name evidence="2" type="ORF">ACFP3V_03675</name>
</gene>
<comment type="caution">
    <text evidence="2">The sequence shown here is derived from an EMBL/GenBank/DDBJ whole genome shotgun (WGS) entry which is preliminary data.</text>
</comment>
<name>A0ABW1FY01_9ACTN</name>
<feature type="compositionally biased region" description="Basic and acidic residues" evidence="1">
    <location>
        <begin position="8"/>
        <end position="17"/>
    </location>
</feature>
<proteinExistence type="predicted"/>
<evidence type="ECO:0000256" key="1">
    <source>
        <dbReference type="SAM" id="MobiDB-lite"/>
    </source>
</evidence>
<evidence type="ECO:0000313" key="2">
    <source>
        <dbReference type="EMBL" id="MFC5906319.1"/>
    </source>
</evidence>
<keyword evidence="3" id="KW-1185">Reference proteome</keyword>
<sequence>MAEQSAGQDRHQQHEQESGADVAGGSGRWWRGEGGRAEAQAAREAAAQAFYELDTLQRDLTINVETLAAADTSEGSKRAQRDFAAFGERINHLSEQYINALDAVDLDAEDLSASAAGQARRQLDTVRQQLLSMKGELDRFASNIQPLLAAAENQLAQVVPAVERAKQAWLAASNTVDAAKAARLKVDDQAKRLAGLAPQLKMITEGAGRHGVQPVLRTAAEVQRTAEQIRAEAERLPQQAAEIDRTLASLRTRAQALETRAGQIDPVLSELRRRFSAACWQDLQHVPQQAADAVRSARARIDEAEKARNEQRWNDASLVLGNTRTMLNTTDASVAAVHERLAALNEVQRDADAVIERARFAVRDAQRLAMAGRSAPDPRHAQPLDAAVARIDRAAAALTGRHPDYWALLTELNAAKETAATVVRMIREERSSSR</sequence>
<dbReference type="Proteomes" id="UP001596174">
    <property type="component" value="Unassembled WGS sequence"/>
</dbReference>
<protein>
    <recommendedName>
        <fullName evidence="4">Molecular chaperone DnaJ</fullName>
    </recommendedName>
</protein>